<feature type="transmembrane region" description="Helical" evidence="2">
    <location>
        <begin position="31"/>
        <end position="52"/>
    </location>
</feature>
<keyword evidence="2" id="KW-0472">Membrane</keyword>
<comment type="caution">
    <text evidence="3">The sequence shown here is derived from an EMBL/GenBank/DDBJ whole genome shotgun (WGS) entry which is preliminary data.</text>
</comment>
<gene>
    <name evidence="3" type="ORF">IAA86_05885</name>
</gene>
<proteinExistence type="predicted"/>
<evidence type="ECO:0000313" key="4">
    <source>
        <dbReference type="Proteomes" id="UP000886865"/>
    </source>
</evidence>
<evidence type="ECO:0000256" key="2">
    <source>
        <dbReference type="SAM" id="Phobius"/>
    </source>
</evidence>
<evidence type="ECO:0000256" key="1">
    <source>
        <dbReference type="SAM" id="Coils"/>
    </source>
</evidence>
<dbReference type="EMBL" id="DVJQ01000049">
    <property type="protein sequence ID" value="HIS74530.1"/>
    <property type="molecule type" value="Genomic_DNA"/>
</dbReference>
<name>A0A9D1FJV5_9BACT</name>
<keyword evidence="2" id="KW-1133">Transmembrane helix</keyword>
<reference evidence="3" key="2">
    <citation type="journal article" date="2021" name="PeerJ">
        <title>Extensive microbial diversity within the chicken gut microbiome revealed by metagenomics and culture.</title>
        <authorList>
            <person name="Gilroy R."/>
            <person name="Ravi A."/>
            <person name="Getino M."/>
            <person name="Pursley I."/>
            <person name="Horton D.L."/>
            <person name="Alikhan N.F."/>
            <person name="Baker D."/>
            <person name="Gharbi K."/>
            <person name="Hall N."/>
            <person name="Watson M."/>
            <person name="Adriaenssens E.M."/>
            <person name="Foster-Nyarko E."/>
            <person name="Jarju S."/>
            <person name="Secka A."/>
            <person name="Antonio M."/>
            <person name="Oren A."/>
            <person name="Chaudhuri R.R."/>
            <person name="La Ragione R."/>
            <person name="Hildebrand F."/>
            <person name="Pallen M.J."/>
        </authorList>
    </citation>
    <scope>NUCLEOTIDE SEQUENCE</scope>
    <source>
        <strain evidence="3">CHK152-2871</strain>
    </source>
</reference>
<sequence length="154" mass="17721">MQLENVKTLNSDNLKQKVRASRKKKSSKVRFYHSFLTIVLILCVFQISYSALLNISKIVIYQGKIVKSKQLLAAAQKRNSALKKEVENFNSLEKVESIARNNLKMAAKNEVLVIINEPEQLDSEPKTFKDKLVYYFEHKIANKFNLNENSTIAN</sequence>
<evidence type="ECO:0000313" key="3">
    <source>
        <dbReference type="EMBL" id="HIS74530.1"/>
    </source>
</evidence>
<dbReference type="Pfam" id="PF04977">
    <property type="entry name" value="DivIC"/>
    <property type="match status" value="1"/>
</dbReference>
<accession>A0A9D1FJV5</accession>
<keyword evidence="2" id="KW-0812">Transmembrane</keyword>
<organism evidence="3 4">
    <name type="scientific">Candidatus Galligastranaerophilus intestinavium</name>
    <dbReference type="NCBI Taxonomy" id="2840836"/>
    <lineage>
        <taxon>Bacteria</taxon>
        <taxon>Candidatus Galligastranaerophilus</taxon>
    </lineage>
</organism>
<dbReference type="AlphaFoldDB" id="A0A9D1FJV5"/>
<dbReference type="Proteomes" id="UP000886865">
    <property type="component" value="Unassembled WGS sequence"/>
</dbReference>
<keyword evidence="1" id="KW-0175">Coiled coil</keyword>
<dbReference type="InterPro" id="IPR007060">
    <property type="entry name" value="FtsL/DivIC"/>
</dbReference>
<protein>
    <submittedName>
        <fullName evidence="3">Septum formation initiator family protein</fullName>
    </submittedName>
</protein>
<reference evidence="3" key="1">
    <citation type="submission" date="2020-10" db="EMBL/GenBank/DDBJ databases">
        <authorList>
            <person name="Gilroy R."/>
        </authorList>
    </citation>
    <scope>NUCLEOTIDE SEQUENCE</scope>
    <source>
        <strain evidence="3">CHK152-2871</strain>
    </source>
</reference>
<feature type="coiled-coil region" evidence="1">
    <location>
        <begin position="65"/>
        <end position="92"/>
    </location>
</feature>